<dbReference type="Proteomes" id="UP000183750">
    <property type="component" value="Unassembled WGS sequence"/>
</dbReference>
<keyword evidence="2" id="KW-1185">Reference proteome</keyword>
<sequence length="123" mass="13191">MGETEVAEFLTRLSARDAAAAWLARELMQAGWSVHDFFGPVQMDVWQLVLRRGSCRVRFGIERGYSDGVAVADGVTGGDGAAVADRAVAYRPITVAMSEKKSAVASVMSDPAAALEWLTRRSG</sequence>
<dbReference type="OrthoDB" id="5084314at2"/>
<dbReference type="AlphaFoldDB" id="A0A1H4QUK9"/>
<reference evidence="2" key="1">
    <citation type="submission" date="2016-10" db="EMBL/GenBank/DDBJ databases">
        <authorList>
            <person name="Varghese N."/>
            <person name="Submissions S."/>
        </authorList>
    </citation>
    <scope>NUCLEOTIDE SEQUENCE [LARGE SCALE GENOMIC DNA]</scope>
    <source>
        <strain evidence="2">DSM 16089</strain>
    </source>
</reference>
<organism evidence="1 2">
    <name type="scientific">Microbacterium hydrocarbonoxydans</name>
    <dbReference type="NCBI Taxonomy" id="273678"/>
    <lineage>
        <taxon>Bacteria</taxon>
        <taxon>Bacillati</taxon>
        <taxon>Actinomycetota</taxon>
        <taxon>Actinomycetes</taxon>
        <taxon>Micrococcales</taxon>
        <taxon>Microbacteriaceae</taxon>
        <taxon>Microbacterium</taxon>
    </lineage>
</organism>
<dbReference type="EMBL" id="FNSQ01000005">
    <property type="protein sequence ID" value="SEC23242.1"/>
    <property type="molecule type" value="Genomic_DNA"/>
</dbReference>
<accession>A0A1H4QUK9</accession>
<evidence type="ECO:0000313" key="2">
    <source>
        <dbReference type="Proteomes" id="UP000183750"/>
    </source>
</evidence>
<evidence type="ECO:0008006" key="3">
    <source>
        <dbReference type="Google" id="ProtNLM"/>
    </source>
</evidence>
<proteinExistence type="predicted"/>
<evidence type="ECO:0000313" key="1">
    <source>
        <dbReference type="EMBL" id="SEC23242.1"/>
    </source>
</evidence>
<protein>
    <recommendedName>
        <fullName evidence="3">DUF5655 domain-containing protein</fullName>
    </recommendedName>
</protein>
<gene>
    <name evidence="1" type="ORF">SAMN04489807_3204</name>
</gene>
<name>A0A1H4QUK9_9MICO</name>
<dbReference type="RefSeq" id="WP_060928693.1">
    <property type="nucleotide sequence ID" value="NZ_FNSQ01000005.1"/>
</dbReference>